<feature type="compositionally biased region" description="Polar residues" evidence="3">
    <location>
        <begin position="555"/>
        <end position="581"/>
    </location>
</feature>
<name>A0A8T2TQ91_CERRI</name>
<dbReference type="OrthoDB" id="1103109at2759"/>
<dbReference type="AlphaFoldDB" id="A0A8T2TQ91"/>
<dbReference type="InterPro" id="IPR031137">
    <property type="entry name" value="GRF"/>
</dbReference>
<dbReference type="PROSITE" id="PS51667">
    <property type="entry name" value="WRC"/>
    <property type="match status" value="1"/>
</dbReference>
<dbReference type="GO" id="GO:0032502">
    <property type="term" value="P:developmental process"/>
    <property type="evidence" value="ECO:0007669"/>
    <property type="project" value="InterPro"/>
</dbReference>
<sequence>MYCEYTGLQPQGYSLGHETTGNTPSSTMLLSENCKLDKMSGNLGKTSGNFLLGLADPQPGRCRRTDGKKWRCGRAVVPEQKYCERHMHRGRGRSKAAKLARFSGGVDMNRLHNTERHPNPPYIELLNHLSVPAEPFSQPLGVAQHSSVSAQALMVPETTQSLQQEYVHAPNFMQHAVAESSEQLVTGSNVIDSPTNQSPMQAEPLNLLQSNGRLPVLAQAIPMNEVTKVKFRHDPVNGSVTDEARYVRISPSCVLYKKFYFLSFLNIFVLISYRVTIQDPNDILSLDVQAIKQLLENAPCSMRPRNSMNRQQQLLNVADLLNVAHIRNLHSQPKKPPPLMDILRMVNPATASNTSLNSISLIDHQSKSMIDDNQIAHNDHYAQVVMDSSGARDDRTVLSLACTDKALENQNSQYRLNKVSAVSSSSRMQSEGKMLPMSIEFDTQGGEGYDQDKQVAGRFRRYSEGECIESMTKDDSAGPLSDLTEGCGNRLENISYRASEVANGSHSGLHSLVEKDKDCFRSSNNFNRQNLAEESSRCRSIENLKSIRSDVKHSTAAQESNKQYKSSTSVEEKGNPSSKNGVINFQEKYMKSESCNVIFLEEERSDTCSSSSSEKTLDEHGDSGATEMISPIAKKRMDKKENFVNLDMNRPILDVEDMSQHGDNGLRRLSATSMLGVVSAFEQSSSEVESFNRNGFPKSTLTLEPVPLSNPEQTTQISLVN</sequence>
<organism evidence="5 6">
    <name type="scientific">Ceratopteris richardii</name>
    <name type="common">Triangle waterfern</name>
    <dbReference type="NCBI Taxonomy" id="49495"/>
    <lineage>
        <taxon>Eukaryota</taxon>
        <taxon>Viridiplantae</taxon>
        <taxon>Streptophyta</taxon>
        <taxon>Embryophyta</taxon>
        <taxon>Tracheophyta</taxon>
        <taxon>Polypodiopsida</taxon>
        <taxon>Polypodiidae</taxon>
        <taxon>Polypodiales</taxon>
        <taxon>Pteridineae</taxon>
        <taxon>Pteridaceae</taxon>
        <taxon>Parkerioideae</taxon>
        <taxon>Ceratopteris</taxon>
    </lineage>
</organism>
<dbReference type="EMBL" id="CM035416">
    <property type="protein sequence ID" value="KAH7424500.1"/>
    <property type="molecule type" value="Genomic_DNA"/>
</dbReference>
<feature type="region of interest" description="Disordered" evidence="3">
    <location>
        <begin position="698"/>
        <end position="721"/>
    </location>
</feature>
<evidence type="ECO:0000313" key="5">
    <source>
        <dbReference type="EMBL" id="KAH7424500.1"/>
    </source>
</evidence>
<comment type="similarity">
    <text evidence="2">Belongs to the GRF family.</text>
</comment>
<dbReference type="PANTHER" id="PTHR31602:SF8">
    <property type="entry name" value="GROWTH-REGULATING FACTOR 5"/>
    <property type="match status" value="1"/>
</dbReference>
<dbReference type="Pfam" id="PF08879">
    <property type="entry name" value="WRC"/>
    <property type="match status" value="1"/>
</dbReference>
<keyword evidence="2" id="KW-0805">Transcription regulation</keyword>
<gene>
    <name evidence="5" type="ORF">KP509_11G011700</name>
</gene>
<evidence type="ECO:0000256" key="1">
    <source>
        <dbReference type="ARBA" id="ARBA00023242"/>
    </source>
</evidence>
<keyword evidence="1 2" id="KW-0539">Nucleus</keyword>
<proteinExistence type="inferred from homology"/>
<dbReference type="GO" id="GO:0005524">
    <property type="term" value="F:ATP binding"/>
    <property type="evidence" value="ECO:0007669"/>
    <property type="project" value="UniProtKB-UniRule"/>
</dbReference>
<keyword evidence="6" id="KW-1185">Reference proteome</keyword>
<feature type="region of interest" description="Disordered" evidence="3">
    <location>
        <begin position="606"/>
        <end position="625"/>
    </location>
</feature>
<accession>A0A8T2TQ91</accession>
<evidence type="ECO:0000259" key="4">
    <source>
        <dbReference type="PROSITE" id="PS51667"/>
    </source>
</evidence>
<dbReference type="GO" id="GO:0005634">
    <property type="term" value="C:nucleus"/>
    <property type="evidence" value="ECO:0007669"/>
    <property type="project" value="UniProtKB-SubCell"/>
</dbReference>
<dbReference type="Proteomes" id="UP000825935">
    <property type="component" value="Chromosome 11"/>
</dbReference>
<reference evidence="5" key="1">
    <citation type="submission" date="2021-08" db="EMBL/GenBank/DDBJ databases">
        <title>WGS assembly of Ceratopteris richardii.</title>
        <authorList>
            <person name="Marchant D.B."/>
            <person name="Chen G."/>
            <person name="Jenkins J."/>
            <person name="Shu S."/>
            <person name="Leebens-Mack J."/>
            <person name="Grimwood J."/>
            <person name="Schmutz J."/>
            <person name="Soltis P."/>
            <person name="Soltis D."/>
            <person name="Chen Z.-H."/>
        </authorList>
    </citation>
    <scope>NUCLEOTIDE SEQUENCE</scope>
    <source>
        <strain evidence="5">Whitten #5841</strain>
        <tissue evidence="5">Leaf</tissue>
    </source>
</reference>
<comment type="domain">
    <text evidence="2">The QLQ domain and WRC domain may be involved in protein-protein interaction and DNA-binding, respectively.</text>
</comment>
<feature type="domain" description="WRC" evidence="4">
    <location>
        <begin position="56"/>
        <end position="102"/>
    </location>
</feature>
<feature type="compositionally biased region" description="Polar residues" evidence="3">
    <location>
        <begin position="710"/>
        <end position="721"/>
    </location>
</feature>
<comment type="subcellular location">
    <subcellularLocation>
        <location evidence="2">Nucleus</location>
    </subcellularLocation>
</comment>
<evidence type="ECO:0000313" key="6">
    <source>
        <dbReference type="Proteomes" id="UP000825935"/>
    </source>
</evidence>
<keyword evidence="2" id="KW-0804">Transcription</keyword>
<keyword evidence="2" id="KW-0010">Activator</keyword>
<evidence type="ECO:0000256" key="2">
    <source>
        <dbReference type="RuleBase" id="RU367127"/>
    </source>
</evidence>
<dbReference type="PANTHER" id="PTHR31602">
    <property type="entry name" value="GROWTH-REGULATING FACTOR 5"/>
    <property type="match status" value="1"/>
</dbReference>
<dbReference type="InterPro" id="IPR014977">
    <property type="entry name" value="WRC_dom"/>
</dbReference>
<feature type="region of interest" description="Disordered" evidence="3">
    <location>
        <begin position="549"/>
        <end position="581"/>
    </location>
</feature>
<comment type="caution">
    <text evidence="5">The sequence shown here is derived from an EMBL/GenBank/DDBJ whole genome shotgun (WGS) entry which is preliminary data.</text>
</comment>
<comment type="function">
    <text evidence="2">Transcription activator.</text>
</comment>
<evidence type="ECO:0000256" key="3">
    <source>
        <dbReference type="SAM" id="MobiDB-lite"/>
    </source>
</evidence>
<protein>
    <recommendedName>
        <fullName evidence="2">Growth-regulating factor</fullName>
    </recommendedName>
</protein>
<dbReference type="GO" id="GO:0006351">
    <property type="term" value="P:DNA-templated transcription"/>
    <property type="evidence" value="ECO:0007669"/>
    <property type="project" value="UniProtKB-UniRule"/>
</dbReference>